<comment type="caution">
    <text evidence="13">The sequence shown here is derived from an EMBL/GenBank/DDBJ whole genome shotgun (WGS) entry which is preliminary data.</text>
</comment>
<dbReference type="InterPro" id="IPR005790">
    <property type="entry name" value="DNA_polIII_delta"/>
</dbReference>
<dbReference type="SUPFAM" id="SSF48019">
    <property type="entry name" value="post-AAA+ oligomerization domain-like"/>
    <property type="match status" value="1"/>
</dbReference>
<evidence type="ECO:0000259" key="10">
    <source>
        <dbReference type="Pfam" id="PF06144"/>
    </source>
</evidence>
<dbReference type="PANTHER" id="PTHR34388:SF1">
    <property type="entry name" value="DNA POLYMERASE III SUBUNIT DELTA"/>
    <property type="match status" value="1"/>
</dbReference>
<evidence type="ECO:0000256" key="6">
    <source>
        <dbReference type="ARBA" id="ARBA00022932"/>
    </source>
</evidence>
<gene>
    <name evidence="13" type="ORF">B0H24_100376</name>
    <name evidence="12" type="ORF">BY455_10376</name>
</gene>
<keyword evidence="4" id="KW-0548">Nucleotidyltransferase</keyword>
<dbReference type="CDD" id="cd18138">
    <property type="entry name" value="HLD_clamp_pol_III_delta"/>
    <property type="match status" value="1"/>
</dbReference>
<dbReference type="STRING" id="930118.SAMN05216429_101270"/>
<dbReference type="Gene3D" id="3.40.50.300">
    <property type="entry name" value="P-loop containing nucleotide triphosphate hydrolases"/>
    <property type="match status" value="1"/>
</dbReference>
<evidence type="ECO:0000259" key="11">
    <source>
        <dbReference type="Pfam" id="PF14840"/>
    </source>
</evidence>
<dbReference type="RefSeq" id="WP_104415082.1">
    <property type="nucleotide sequence ID" value="NZ_PTIT01000003.1"/>
</dbReference>
<dbReference type="Pfam" id="PF06144">
    <property type="entry name" value="DNA_pol3_delta"/>
    <property type="match status" value="1"/>
</dbReference>
<dbReference type="InterPro" id="IPR008921">
    <property type="entry name" value="DNA_pol3_clamp-load_cplx_C"/>
</dbReference>
<reference evidence="13 14" key="2">
    <citation type="submission" date="2018-02" db="EMBL/GenBank/DDBJ databases">
        <title>Subsurface microbial communities from deep shales in Ohio and West Virginia, USA.</title>
        <authorList>
            <person name="Wrighton K."/>
        </authorList>
    </citation>
    <scope>NUCLEOTIDE SEQUENCE [LARGE SCALE GENOMIC DNA]</scope>
    <source>
        <strain evidence="13 14">UTICA-S1B9</strain>
    </source>
</reference>
<evidence type="ECO:0000256" key="5">
    <source>
        <dbReference type="ARBA" id="ARBA00022705"/>
    </source>
</evidence>
<dbReference type="EC" id="2.7.7.7" evidence="1 9"/>
<evidence type="ECO:0000313" key="12">
    <source>
        <dbReference type="EMBL" id="PPK53002.1"/>
    </source>
</evidence>
<evidence type="ECO:0000256" key="3">
    <source>
        <dbReference type="ARBA" id="ARBA00022679"/>
    </source>
</evidence>
<dbReference type="OrthoDB" id="9770982at2"/>
<keyword evidence="5" id="KW-0235">DNA replication</keyword>
<feature type="domain" description="DNA polymerase III delta N-terminal" evidence="10">
    <location>
        <begin position="20"/>
        <end position="133"/>
    </location>
</feature>
<dbReference type="Gene3D" id="1.10.8.60">
    <property type="match status" value="1"/>
</dbReference>
<dbReference type="Gene3D" id="1.20.272.10">
    <property type="match status" value="1"/>
</dbReference>
<name>A0A2S6G9E1_9GAMM</name>
<dbReference type="EMBL" id="PTIT01000003">
    <property type="protein sequence ID" value="PPK53002.1"/>
    <property type="molecule type" value="Genomic_DNA"/>
</dbReference>
<feature type="domain" description="DNA polymerase III subunit delta C-terminal" evidence="11">
    <location>
        <begin position="214"/>
        <end position="333"/>
    </location>
</feature>
<dbReference type="InterPro" id="IPR010372">
    <property type="entry name" value="DNA_pol3_delta_N"/>
</dbReference>
<evidence type="ECO:0000256" key="2">
    <source>
        <dbReference type="ARBA" id="ARBA00017703"/>
    </source>
</evidence>
<evidence type="ECO:0000313" key="15">
    <source>
        <dbReference type="Proteomes" id="UP000239648"/>
    </source>
</evidence>
<dbReference type="Pfam" id="PF14840">
    <property type="entry name" value="DNA_pol3_delt_C"/>
    <property type="match status" value="1"/>
</dbReference>
<dbReference type="GO" id="GO:0006261">
    <property type="term" value="P:DNA-templated DNA replication"/>
    <property type="evidence" value="ECO:0007669"/>
    <property type="project" value="TreeGrafter"/>
</dbReference>
<proteinExistence type="inferred from homology"/>
<sequence length="337" mass="37218">MKTQPGQLPQLLKKGLAPVYLVSGDEPLLVQECCDQIRAAARDAGYQDRLVYHADHQLDWNSVAEECNALSLFAEKRRIEIHLPSGKLGDGRKVMEQVLQAPPEDVVLLLISAKLDAAETKRKWYKELQGTGVHVPVWPIDPEKFAGWLQQRASTQGLQLTRGALMILAERLEGNLLAASQELDRLALLVGNNKTIDEETVEQAVQDSSRFSGFELVTELLAGKAAHAGKIIGVLQQEGENPLGLLSVLTRDLNLILEFQKTVQPGENPSAFLKKRGVFQPRRATAVRQAASRLNRAQLQQALYLCSLTDRAAKGFDDLGPWHHLRDLAVLLAAPAR</sequence>
<dbReference type="GO" id="GO:0009360">
    <property type="term" value="C:DNA polymerase III complex"/>
    <property type="evidence" value="ECO:0007669"/>
    <property type="project" value="UniProtKB-UniRule"/>
</dbReference>
<dbReference type="GO" id="GO:0003887">
    <property type="term" value="F:DNA-directed DNA polymerase activity"/>
    <property type="evidence" value="ECO:0007669"/>
    <property type="project" value="UniProtKB-UniRule"/>
</dbReference>
<dbReference type="Proteomes" id="UP000239446">
    <property type="component" value="Unassembled WGS sequence"/>
</dbReference>
<comment type="catalytic activity">
    <reaction evidence="8">
        <text>DNA(n) + a 2'-deoxyribonucleoside 5'-triphosphate = DNA(n+1) + diphosphate</text>
        <dbReference type="Rhea" id="RHEA:22508"/>
        <dbReference type="Rhea" id="RHEA-COMP:17339"/>
        <dbReference type="Rhea" id="RHEA-COMP:17340"/>
        <dbReference type="ChEBI" id="CHEBI:33019"/>
        <dbReference type="ChEBI" id="CHEBI:61560"/>
        <dbReference type="ChEBI" id="CHEBI:173112"/>
        <dbReference type="EC" id="2.7.7.7"/>
    </reaction>
</comment>
<dbReference type="Proteomes" id="UP000239648">
    <property type="component" value="Unassembled WGS sequence"/>
</dbReference>
<organism evidence="13 14">
    <name type="scientific">Marinobacter persicus</name>
    <dbReference type="NCBI Taxonomy" id="930118"/>
    <lineage>
        <taxon>Bacteria</taxon>
        <taxon>Pseudomonadati</taxon>
        <taxon>Pseudomonadota</taxon>
        <taxon>Gammaproteobacteria</taxon>
        <taxon>Pseudomonadales</taxon>
        <taxon>Marinobacteraceae</taxon>
        <taxon>Marinobacter</taxon>
    </lineage>
</organism>
<evidence type="ECO:0000256" key="8">
    <source>
        <dbReference type="ARBA" id="ARBA00049244"/>
    </source>
</evidence>
<evidence type="ECO:0000313" key="14">
    <source>
        <dbReference type="Proteomes" id="UP000239446"/>
    </source>
</evidence>
<comment type="similarity">
    <text evidence="7">Belongs to the DNA polymerase HolA subunit family.</text>
</comment>
<dbReference type="PANTHER" id="PTHR34388">
    <property type="entry name" value="DNA POLYMERASE III SUBUNIT DELTA"/>
    <property type="match status" value="1"/>
</dbReference>
<dbReference type="InterPro" id="IPR032780">
    <property type="entry name" value="DNA_pol3_delt_C"/>
</dbReference>
<evidence type="ECO:0000256" key="7">
    <source>
        <dbReference type="ARBA" id="ARBA00034754"/>
    </source>
</evidence>
<evidence type="ECO:0000256" key="4">
    <source>
        <dbReference type="ARBA" id="ARBA00022695"/>
    </source>
</evidence>
<dbReference type="EMBL" id="PTIU01000003">
    <property type="protein sequence ID" value="PPK55879.1"/>
    <property type="molecule type" value="Genomic_DNA"/>
</dbReference>
<evidence type="ECO:0000256" key="9">
    <source>
        <dbReference type="NCBIfam" id="TIGR01128"/>
    </source>
</evidence>
<evidence type="ECO:0000256" key="1">
    <source>
        <dbReference type="ARBA" id="ARBA00012417"/>
    </source>
</evidence>
<dbReference type="SUPFAM" id="SSF52540">
    <property type="entry name" value="P-loop containing nucleoside triphosphate hydrolases"/>
    <property type="match status" value="1"/>
</dbReference>
<keyword evidence="3" id="KW-0808">Transferase</keyword>
<keyword evidence="6" id="KW-0239">DNA-directed DNA polymerase</keyword>
<dbReference type="GO" id="GO:0003677">
    <property type="term" value="F:DNA binding"/>
    <property type="evidence" value="ECO:0007669"/>
    <property type="project" value="InterPro"/>
</dbReference>
<accession>A0A2S6G9E1</accession>
<dbReference type="InterPro" id="IPR027417">
    <property type="entry name" value="P-loop_NTPase"/>
</dbReference>
<protein>
    <recommendedName>
        <fullName evidence="2 9">DNA polymerase III subunit delta</fullName>
        <ecNumber evidence="1 9">2.7.7.7</ecNumber>
    </recommendedName>
</protein>
<reference evidence="12 15" key="1">
    <citation type="submission" date="2018-02" db="EMBL/GenBank/DDBJ databases">
        <title>Deep subsurface shale carbon reservoir microbial communities from Ohio and West Virginia, USA.</title>
        <authorList>
            <person name="Wrighton K."/>
        </authorList>
    </citation>
    <scope>NUCLEOTIDE SEQUENCE [LARGE SCALE GENOMIC DNA]</scope>
    <source>
        <strain evidence="12 15">UTICA-S1B6</strain>
    </source>
</reference>
<keyword evidence="15" id="KW-1185">Reference proteome</keyword>
<dbReference type="AlphaFoldDB" id="A0A2S6G9E1"/>
<evidence type="ECO:0000313" key="13">
    <source>
        <dbReference type="EMBL" id="PPK55879.1"/>
    </source>
</evidence>
<dbReference type="NCBIfam" id="TIGR01128">
    <property type="entry name" value="holA"/>
    <property type="match status" value="1"/>
</dbReference>